<dbReference type="PROSITE" id="PS00198">
    <property type="entry name" value="4FE4S_FER_1"/>
    <property type="match status" value="1"/>
</dbReference>
<dbReference type="PROSITE" id="PS51379">
    <property type="entry name" value="4FE4S_FER_2"/>
    <property type="match status" value="1"/>
</dbReference>
<evidence type="ECO:0000256" key="3">
    <source>
        <dbReference type="ARBA" id="ARBA00023014"/>
    </source>
</evidence>
<dbReference type="SUPFAM" id="SSF46548">
    <property type="entry name" value="alpha-helical ferredoxin"/>
    <property type="match status" value="1"/>
</dbReference>
<dbReference type="GO" id="GO:0051536">
    <property type="term" value="F:iron-sulfur cluster binding"/>
    <property type="evidence" value="ECO:0007669"/>
    <property type="project" value="UniProtKB-KW"/>
</dbReference>
<dbReference type="InterPro" id="IPR017896">
    <property type="entry name" value="4Fe4S_Fe-S-bd"/>
</dbReference>
<evidence type="ECO:0000256" key="1">
    <source>
        <dbReference type="ARBA" id="ARBA00022723"/>
    </source>
</evidence>
<dbReference type="EMBL" id="AFBN01000099">
    <property type="protein sequence ID" value="EGF51564.1"/>
    <property type="molecule type" value="Genomic_DNA"/>
</dbReference>
<dbReference type="AlphaFoldDB" id="F3PXI2"/>
<accession>F3PXI2</accession>
<name>F3PXI2_9BACE</name>
<keyword evidence="3" id="KW-0411">Iron-sulfur</keyword>
<sequence>MWKDTRCTGQYDISQNSIIKVDKITMEKNHKDKINRRDFLKIAGAGTFASAAALYGCSSRKPNSGSEAAALGEIPTDKMVYRTNPTTGDKVSLLGYGCMRWPTRTKSDGSGDEIDQEAVNELIDYAIAHGVNYFDTSPAYVQGLSERATGIALKRHPREKFFLATKLSNFSPSTHSQEESLAMYHRSFRDLQVDYLDYLLLHGIGMGGMEALHSRYLDNGMLDFLLKEREAGRIRNLGFSYHGDIEVFDYLLSRHDELKWDFVQIQLNYVDWKHAKEVNTRNTDAEYLYGELVKRGIPAVIMEPLLGGRLSKLNDHLMARLKQRRPQDSVASWAFRFAGTFPNVLTVLSGMTYMEHLQDNLRTFSPLEPCTEEELALLEDTAQKMLRYPTVPCNDCKYCMPCPYGLDIPAILLHYNRCINEGNVPQSSQDENYREARRAFLIGYDRSVPRLRQASHCTGCNQCTPHCPQGIDIPKKLQEIDRFVEDLKQERL</sequence>
<dbReference type="Proteomes" id="UP000003416">
    <property type="component" value="Unassembled WGS sequence"/>
</dbReference>
<evidence type="ECO:0000256" key="2">
    <source>
        <dbReference type="ARBA" id="ARBA00023004"/>
    </source>
</evidence>
<reference evidence="5 6" key="1">
    <citation type="submission" date="2011-02" db="EMBL/GenBank/DDBJ databases">
        <authorList>
            <person name="Weinstock G."/>
            <person name="Sodergren E."/>
            <person name="Clifton S."/>
            <person name="Fulton L."/>
            <person name="Fulton B."/>
            <person name="Courtney L."/>
            <person name="Fronick C."/>
            <person name="Harrison M."/>
            <person name="Strong C."/>
            <person name="Farmer C."/>
            <person name="Delahaunty K."/>
            <person name="Markovic C."/>
            <person name="Hall O."/>
            <person name="Minx P."/>
            <person name="Tomlinson C."/>
            <person name="Mitreva M."/>
            <person name="Hou S."/>
            <person name="Chen J."/>
            <person name="Wollam A."/>
            <person name="Pepin K.H."/>
            <person name="Johnson M."/>
            <person name="Bhonagiri V."/>
            <person name="Zhang X."/>
            <person name="Suruliraj S."/>
            <person name="Warren W."/>
            <person name="Chinwalla A."/>
            <person name="Mardis E.R."/>
            <person name="Wilson R.K."/>
        </authorList>
    </citation>
    <scope>NUCLEOTIDE SEQUENCE [LARGE SCALE GENOMIC DNA]</scope>
    <source>
        <strain evidence="5 6">YIT 12057</strain>
    </source>
</reference>
<dbReference type="Gene3D" id="3.20.20.100">
    <property type="entry name" value="NADP-dependent oxidoreductase domain"/>
    <property type="match status" value="1"/>
</dbReference>
<evidence type="ECO:0000259" key="4">
    <source>
        <dbReference type="PROSITE" id="PS51379"/>
    </source>
</evidence>
<comment type="caution">
    <text evidence="5">The sequence shown here is derived from an EMBL/GenBank/DDBJ whole genome shotgun (WGS) entry which is preliminary data.</text>
</comment>
<evidence type="ECO:0000313" key="5">
    <source>
        <dbReference type="EMBL" id="EGF51564.1"/>
    </source>
</evidence>
<dbReference type="InterPro" id="IPR006311">
    <property type="entry name" value="TAT_signal"/>
</dbReference>
<dbReference type="STRING" id="763034.HMPREF9446_03480"/>
<dbReference type="CDD" id="cd19096">
    <property type="entry name" value="AKR_Fe-S_oxidoreductase"/>
    <property type="match status" value="1"/>
</dbReference>
<feature type="domain" description="4Fe-4S ferredoxin-type" evidence="4">
    <location>
        <begin position="447"/>
        <end position="476"/>
    </location>
</feature>
<proteinExistence type="predicted"/>
<dbReference type="PANTHER" id="PTHR43312">
    <property type="entry name" value="D-THREO-ALDOSE 1-DEHYDROGENASE"/>
    <property type="match status" value="1"/>
</dbReference>
<keyword evidence="6" id="KW-1185">Reference proteome</keyword>
<dbReference type="PANTHER" id="PTHR43312:SF2">
    <property type="entry name" value="OXIDOREDUCTASE"/>
    <property type="match status" value="1"/>
</dbReference>
<evidence type="ECO:0000313" key="6">
    <source>
        <dbReference type="Proteomes" id="UP000003416"/>
    </source>
</evidence>
<dbReference type="Pfam" id="PF00248">
    <property type="entry name" value="Aldo_ket_red"/>
    <property type="match status" value="1"/>
</dbReference>
<dbReference type="SUPFAM" id="SSF51430">
    <property type="entry name" value="NAD(P)-linked oxidoreductase"/>
    <property type="match status" value="1"/>
</dbReference>
<organism evidence="5 6">
    <name type="scientific">Bacteroides fluxus YIT 12057</name>
    <dbReference type="NCBI Taxonomy" id="763034"/>
    <lineage>
        <taxon>Bacteria</taxon>
        <taxon>Pseudomonadati</taxon>
        <taxon>Bacteroidota</taxon>
        <taxon>Bacteroidia</taxon>
        <taxon>Bacteroidales</taxon>
        <taxon>Bacteroidaceae</taxon>
        <taxon>Bacteroides</taxon>
    </lineage>
</organism>
<dbReference type="InterPro" id="IPR017900">
    <property type="entry name" value="4Fe4S_Fe_S_CS"/>
</dbReference>
<dbReference type="InterPro" id="IPR023210">
    <property type="entry name" value="NADP_OxRdtase_dom"/>
</dbReference>
<dbReference type="InterPro" id="IPR053135">
    <property type="entry name" value="AKR2_Oxidoreductase"/>
</dbReference>
<dbReference type="InterPro" id="IPR036812">
    <property type="entry name" value="NAD(P)_OxRdtase_dom_sf"/>
</dbReference>
<dbReference type="GO" id="GO:0046872">
    <property type="term" value="F:metal ion binding"/>
    <property type="evidence" value="ECO:0007669"/>
    <property type="project" value="UniProtKB-KW"/>
</dbReference>
<dbReference type="PROSITE" id="PS51318">
    <property type="entry name" value="TAT"/>
    <property type="match status" value="1"/>
</dbReference>
<keyword evidence="2" id="KW-0408">Iron</keyword>
<dbReference type="eggNOG" id="COG1453">
    <property type="taxonomic scope" value="Bacteria"/>
</dbReference>
<gene>
    <name evidence="5" type="ORF">HMPREF9446_03480</name>
</gene>
<dbReference type="HOGENOM" id="CLU_023205_3_2_10"/>
<keyword evidence="1" id="KW-0479">Metal-binding</keyword>
<protein>
    <submittedName>
        <fullName evidence="5">Tat pathway signal sequence domain protein</fullName>
    </submittedName>
</protein>